<evidence type="ECO:0000256" key="2">
    <source>
        <dbReference type="SAM" id="SignalP"/>
    </source>
</evidence>
<keyword evidence="1" id="KW-0175">Coiled coil</keyword>
<dbReference type="Proteomes" id="UP001652621">
    <property type="component" value="Unplaced"/>
</dbReference>
<dbReference type="GeneID" id="131804553"/>
<feature type="chain" id="PRO_5045631597" evidence="2">
    <location>
        <begin position="17"/>
        <end position="813"/>
    </location>
</feature>
<gene>
    <name evidence="4" type="primary">LOC131804553</name>
</gene>
<accession>A0ABM3VCQ1</accession>
<evidence type="ECO:0000256" key="1">
    <source>
        <dbReference type="SAM" id="Coils"/>
    </source>
</evidence>
<evidence type="ECO:0000313" key="4">
    <source>
        <dbReference type="RefSeq" id="XP_058983568.1"/>
    </source>
</evidence>
<evidence type="ECO:0000313" key="3">
    <source>
        <dbReference type="Proteomes" id="UP001652621"/>
    </source>
</evidence>
<dbReference type="RefSeq" id="XP_058983568.1">
    <property type="nucleotide sequence ID" value="XM_059127585.1"/>
</dbReference>
<organism evidence="3 4">
    <name type="scientific">Musca domestica</name>
    <name type="common">House fly</name>
    <dbReference type="NCBI Taxonomy" id="7370"/>
    <lineage>
        <taxon>Eukaryota</taxon>
        <taxon>Metazoa</taxon>
        <taxon>Ecdysozoa</taxon>
        <taxon>Arthropoda</taxon>
        <taxon>Hexapoda</taxon>
        <taxon>Insecta</taxon>
        <taxon>Pterygota</taxon>
        <taxon>Neoptera</taxon>
        <taxon>Endopterygota</taxon>
        <taxon>Diptera</taxon>
        <taxon>Brachycera</taxon>
        <taxon>Muscomorpha</taxon>
        <taxon>Muscoidea</taxon>
        <taxon>Muscidae</taxon>
        <taxon>Musca</taxon>
    </lineage>
</organism>
<keyword evidence="3" id="KW-1185">Reference proteome</keyword>
<feature type="signal peptide" evidence="2">
    <location>
        <begin position="1"/>
        <end position="16"/>
    </location>
</feature>
<proteinExistence type="predicted"/>
<sequence>MRLFLLSLLAVGSVHSLAIGYPYKSGLVGYVPARGEFPVQSSVVQGYVRYLDSHGVERLVPYSYPEPLYGVRQFSYVGGVPGVSSPLAVVPQHDRSREFQQIREAHFHVYSLQQYQALKREIDALQAEGSEPPTDLLDKFQPLEKIALTSDFSLIASLPDVKQVYDEHLKLFNDAHIKNLQAEVVHKPAGEIKTYGIHQAPVAVPVPVEESPEQKHAREEHLRIYNEQIKHWQELQEQHGRLVSEVAPNVHQAPVVEQSVKQVSSHDDGLTEVERATQEHLRLWNEAKLRAEKASQHDSVLEKSHQSVDKSHVVVDNAQRSGQEIHEVVGKSSLDHIAHIAVPQPKNTVVEVPQSVPHEQQFVVDTPEVVKARAEHLRLVEEAKAKVASVEHVDDKQVHHVQVPQVKSVVHDNHNIVHPVGIPDTPEVVKAREEHLRLVHEAQSKVHSVEQSGGTVDHRQVEHEVHPQIADTPEVVKAREEHLRLVSEAKLKAQSVEHHQIDSVHPEIVHPEETPEVSQAREQHLRIFNEVKAHVEKEQKSRSELGLEAAEQDLPKEEEKILELERIREAERLQEEQKQLELERMREAERLAEEQRQMEAELMRLKQEEEQRLALDLLEQQRQLKAEQEQLQQGFTTVEYKPISIPDSIAALMVGKQETLNNESPQVKSIVVDSHIQQPVQPQVVVPVVAPQYGENPFLKNLVVDSNVKQLVQVQQPVHVEPQVGSVAVPSAEPVARYIQSSQQSLGTKHQHIKDDTIKIPSVDHASYQPADTAAALIHLEKARQEHFRAHEQALEQLRLARVQNPSLKDCNH</sequence>
<name>A0ABM3VCQ1_MUSDO</name>
<protein>
    <submittedName>
        <fullName evidence="4">Involucrin</fullName>
    </submittedName>
</protein>
<feature type="coiled-coil region" evidence="1">
    <location>
        <begin position="547"/>
        <end position="630"/>
    </location>
</feature>
<keyword evidence="2" id="KW-0732">Signal</keyword>
<reference evidence="4" key="1">
    <citation type="submission" date="2025-08" db="UniProtKB">
        <authorList>
            <consortium name="RefSeq"/>
        </authorList>
    </citation>
    <scope>IDENTIFICATION</scope>
    <source>
        <strain evidence="4">Aabys</strain>
        <tissue evidence="4">Whole body</tissue>
    </source>
</reference>